<sequence>MPKSFIAKVPYDASHPPVLAVYCSDGRFTDAVEELAQHLGHERIDTLTLPGGPGLLNRWSADYLESDVVSRAAHFLIKGHDIAEVLLLAHEGCGYYKARHGALGAEFIAEQQLKDLQEAAAELVKAYPGLTVHTYRVRPEGEKIHFEPISST</sequence>
<name>A0ABU5H143_9BACT</name>
<evidence type="ECO:0000313" key="2">
    <source>
        <dbReference type="Proteomes" id="UP001291309"/>
    </source>
</evidence>
<reference evidence="1 2" key="1">
    <citation type="submission" date="2023-12" db="EMBL/GenBank/DDBJ databases">
        <title>the genome sequence of Hyalangium sp. s54d21.</title>
        <authorList>
            <person name="Zhang X."/>
        </authorList>
    </citation>
    <scope>NUCLEOTIDE SEQUENCE [LARGE SCALE GENOMIC DNA]</scope>
    <source>
        <strain evidence="2">s54d21</strain>
    </source>
</reference>
<dbReference type="EMBL" id="JAXIVS010000002">
    <property type="protein sequence ID" value="MDY7226482.1"/>
    <property type="molecule type" value="Genomic_DNA"/>
</dbReference>
<dbReference type="Proteomes" id="UP001291309">
    <property type="component" value="Unassembled WGS sequence"/>
</dbReference>
<accession>A0ABU5H143</accession>
<protein>
    <submittedName>
        <fullName evidence="1">Carbonic anhydrase</fullName>
    </submittedName>
</protein>
<evidence type="ECO:0000313" key="1">
    <source>
        <dbReference type="EMBL" id="MDY7226482.1"/>
    </source>
</evidence>
<dbReference type="RefSeq" id="WP_321545201.1">
    <property type="nucleotide sequence ID" value="NZ_JAXIVS010000002.1"/>
</dbReference>
<comment type="caution">
    <text evidence="1">The sequence shown here is derived from an EMBL/GenBank/DDBJ whole genome shotgun (WGS) entry which is preliminary data.</text>
</comment>
<proteinExistence type="predicted"/>
<keyword evidence="2" id="KW-1185">Reference proteome</keyword>
<organism evidence="1 2">
    <name type="scientific">Hyalangium rubrum</name>
    <dbReference type="NCBI Taxonomy" id="3103134"/>
    <lineage>
        <taxon>Bacteria</taxon>
        <taxon>Pseudomonadati</taxon>
        <taxon>Myxococcota</taxon>
        <taxon>Myxococcia</taxon>
        <taxon>Myxococcales</taxon>
        <taxon>Cystobacterineae</taxon>
        <taxon>Archangiaceae</taxon>
        <taxon>Hyalangium</taxon>
    </lineage>
</organism>
<gene>
    <name evidence="1" type="ORF">SYV04_08800</name>
</gene>